<dbReference type="Pfam" id="PF20463">
    <property type="entry name" value="PDH_C"/>
    <property type="match status" value="1"/>
</dbReference>
<dbReference type="SUPFAM" id="SSF51735">
    <property type="entry name" value="NAD(P)-binding Rossmann-fold domains"/>
    <property type="match status" value="1"/>
</dbReference>
<name>A0A101IGG2_9EURY</name>
<dbReference type="AlphaFoldDB" id="A0A101IGG2"/>
<dbReference type="InterPro" id="IPR050812">
    <property type="entry name" value="Preph/Arog_dehydrog"/>
</dbReference>
<sequence length="310" mass="34602">MTTMANSGTKNRMLIVGGTGGTGSWFAKYFKEHGFLVSIWGPSGKVEVAERLGVKFARDLMAEVAKSDVVLLSVPIKETAKVVEEVAPRMRPGSLLMDVTSLKAEPMKAMLRWAPDGVEVLGTHPMFGPTIPTIRGQTVILVPAAGRCDEWLLPMEEIFQEDGARVEVLGAEEHDRIMAVVQALTHFAYISIGSTLRSLDFDIAHSRRLMSPVYEIMIDFVGRILAQSPELYSSIQENPEAKRVREAYIEECQRLSKLADTGNSEGFMEAMRSAADHFDEREVALARSDRLISLWIDHREGKRRGLEPRW</sequence>
<dbReference type="InterPro" id="IPR046826">
    <property type="entry name" value="PDH_N"/>
</dbReference>
<keyword evidence="1" id="KW-0560">Oxidoreductase</keyword>
<dbReference type="InterPro" id="IPR008927">
    <property type="entry name" value="6-PGluconate_DH-like_C_sf"/>
</dbReference>
<organism evidence="4 5">
    <name type="scientific">Methanothrix harundinacea</name>
    <dbReference type="NCBI Taxonomy" id="301375"/>
    <lineage>
        <taxon>Archaea</taxon>
        <taxon>Methanobacteriati</taxon>
        <taxon>Methanobacteriota</taxon>
        <taxon>Stenosarchaea group</taxon>
        <taxon>Methanomicrobia</taxon>
        <taxon>Methanotrichales</taxon>
        <taxon>Methanotrichaceae</taxon>
        <taxon>Methanothrix</taxon>
    </lineage>
</organism>
<reference evidence="4" key="1">
    <citation type="journal article" date="2015" name="MBio">
        <title>Genome-resolved metagenomic analysis reveals roles for candidate phyla and other microbial community members in biogeochemical transformations in oil reservoirs.</title>
        <authorList>
            <person name="Hu P."/>
            <person name="Tom L."/>
            <person name="Singh A."/>
            <person name="Thomas B.C."/>
            <person name="Baker B.J."/>
            <person name="Piceno Y.M."/>
            <person name="Andersen G.L."/>
            <person name="Banfield J.F."/>
        </authorList>
    </citation>
    <scope>NUCLEOTIDE SEQUENCE [LARGE SCALE GENOMIC DNA]</scope>
    <source>
        <strain evidence="4">56_747</strain>
    </source>
</reference>
<dbReference type="Proteomes" id="UP000057043">
    <property type="component" value="Unassembled WGS sequence"/>
</dbReference>
<dbReference type="GO" id="GO:0008977">
    <property type="term" value="F:prephenate dehydrogenase (NAD+) activity"/>
    <property type="evidence" value="ECO:0007669"/>
    <property type="project" value="InterPro"/>
</dbReference>
<evidence type="ECO:0000313" key="4">
    <source>
        <dbReference type="EMBL" id="KUK94425.1"/>
    </source>
</evidence>
<gene>
    <name evidence="3" type="ORF">XD72_2094</name>
    <name evidence="4" type="ORF">XE07_2149</name>
</gene>
<dbReference type="InterPro" id="IPR003099">
    <property type="entry name" value="Prephen_DH"/>
</dbReference>
<protein>
    <submittedName>
        <fullName evidence="4">Prephenate dehydrogenase</fullName>
    </submittedName>
</protein>
<evidence type="ECO:0000256" key="1">
    <source>
        <dbReference type="ARBA" id="ARBA00023002"/>
    </source>
</evidence>
<dbReference type="PATRIC" id="fig|301375.6.peg.5"/>
<dbReference type="Pfam" id="PF02153">
    <property type="entry name" value="PDH_N"/>
    <property type="match status" value="1"/>
</dbReference>
<reference evidence="5 6" key="2">
    <citation type="journal article" date="2015" name="MBio">
        <title>Genome-Resolved Metagenomic Analysis Reveals Roles for Candidate Phyla and Other Microbial Community Members in Biogeochemical Transformations in Oil Reservoirs.</title>
        <authorList>
            <person name="Hu P."/>
            <person name="Tom L."/>
            <person name="Singh A."/>
            <person name="Thomas B.C."/>
            <person name="Baker B.J."/>
            <person name="Piceno Y.M."/>
            <person name="Andersen G.L."/>
            <person name="Banfield J.F."/>
        </authorList>
    </citation>
    <scope>NUCLEOTIDE SEQUENCE [LARGE SCALE GENOMIC DNA]</scope>
    <source>
        <strain evidence="3">57_489</strain>
    </source>
</reference>
<evidence type="ECO:0000313" key="3">
    <source>
        <dbReference type="EMBL" id="KUK43532.1"/>
    </source>
</evidence>
<accession>A0A101IGG2</accession>
<dbReference type="InterPro" id="IPR046825">
    <property type="entry name" value="PDH_C"/>
</dbReference>
<dbReference type="EMBL" id="LGHB01000051">
    <property type="protein sequence ID" value="KUK94425.1"/>
    <property type="molecule type" value="Genomic_DNA"/>
</dbReference>
<dbReference type="Gene3D" id="1.10.3660.10">
    <property type="entry name" value="6-phosphogluconate dehydrogenase C-terminal like domain"/>
    <property type="match status" value="1"/>
</dbReference>
<proteinExistence type="predicted"/>
<dbReference type="InterPro" id="IPR036291">
    <property type="entry name" value="NAD(P)-bd_dom_sf"/>
</dbReference>
<dbReference type="PANTHER" id="PTHR21363">
    <property type="entry name" value="PREPHENATE DEHYDROGENASE"/>
    <property type="match status" value="1"/>
</dbReference>
<dbReference type="PROSITE" id="PS51176">
    <property type="entry name" value="PDH_ADH"/>
    <property type="match status" value="1"/>
</dbReference>
<dbReference type="GO" id="GO:0004665">
    <property type="term" value="F:prephenate dehydrogenase (NADP+) activity"/>
    <property type="evidence" value="ECO:0007669"/>
    <property type="project" value="InterPro"/>
</dbReference>
<dbReference type="SUPFAM" id="SSF48179">
    <property type="entry name" value="6-phosphogluconate dehydrogenase C-terminal domain-like"/>
    <property type="match status" value="1"/>
</dbReference>
<comment type="caution">
    <text evidence="4">The sequence shown here is derived from an EMBL/GenBank/DDBJ whole genome shotgun (WGS) entry which is preliminary data.</text>
</comment>
<dbReference type="GO" id="GO:0006571">
    <property type="term" value="P:tyrosine biosynthetic process"/>
    <property type="evidence" value="ECO:0007669"/>
    <property type="project" value="InterPro"/>
</dbReference>
<dbReference type="Proteomes" id="UP000053961">
    <property type="component" value="Unassembled WGS sequence"/>
</dbReference>
<dbReference type="GO" id="GO:0070403">
    <property type="term" value="F:NAD+ binding"/>
    <property type="evidence" value="ECO:0007669"/>
    <property type="project" value="InterPro"/>
</dbReference>
<dbReference type="PANTHER" id="PTHR21363:SF0">
    <property type="entry name" value="PREPHENATE DEHYDROGENASE [NADP(+)]"/>
    <property type="match status" value="1"/>
</dbReference>
<evidence type="ECO:0000313" key="6">
    <source>
        <dbReference type="Proteomes" id="UP000057043"/>
    </source>
</evidence>
<evidence type="ECO:0000259" key="2">
    <source>
        <dbReference type="PROSITE" id="PS51176"/>
    </source>
</evidence>
<dbReference type="EMBL" id="LGFT01000066">
    <property type="protein sequence ID" value="KUK43532.1"/>
    <property type="molecule type" value="Genomic_DNA"/>
</dbReference>
<evidence type="ECO:0000313" key="5">
    <source>
        <dbReference type="Proteomes" id="UP000053961"/>
    </source>
</evidence>
<dbReference type="Gene3D" id="3.40.50.720">
    <property type="entry name" value="NAD(P)-binding Rossmann-like Domain"/>
    <property type="match status" value="1"/>
</dbReference>
<feature type="domain" description="Prephenate/arogenate dehydrogenase" evidence="2">
    <location>
        <begin position="11"/>
        <end position="289"/>
    </location>
</feature>